<feature type="domain" description="DAGKc" evidence="1">
    <location>
        <begin position="109"/>
        <end position="271"/>
    </location>
</feature>
<protein>
    <recommendedName>
        <fullName evidence="1">DAGKc domain-containing protein</fullName>
    </recommendedName>
</protein>
<dbReference type="PANTHER" id="PTHR12358:SF108">
    <property type="entry name" value="DAGKC DOMAIN-CONTAINING PROTEIN"/>
    <property type="match status" value="1"/>
</dbReference>
<dbReference type="PANTHER" id="PTHR12358">
    <property type="entry name" value="SPHINGOSINE KINASE"/>
    <property type="match status" value="1"/>
</dbReference>
<dbReference type="InterPro" id="IPR050187">
    <property type="entry name" value="Lipid_Phosphate_FormReg"/>
</dbReference>
<dbReference type="SUPFAM" id="SSF111331">
    <property type="entry name" value="NAD kinase/diacylglycerol kinase-like"/>
    <property type="match status" value="1"/>
</dbReference>
<dbReference type="InterPro" id="IPR017438">
    <property type="entry name" value="ATP-NAD_kinase_N"/>
</dbReference>
<dbReference type="InterPro" id="IPR001206">
    <property type="entry name" value="Diacylglycerol_kinase_cat_dom"/>
</dbReference>
<reference evidence="2" key="1">
    <citation type="submission" date="2022-10" db="EMBL/GenBank/DDBJ databases">
        <title>Tapping the CABI collections for fungal endophytes: first genome assemblies for Collariella, Neodidymelliopsis, Ascochyta clinopodiicola, Didymella pomorum, Didymosphaeria variabile, Neocosmospora piperis and Neocucurbitaria cava.</title>
        <authorList>
            <person name="Hill R."/>
        </authorList>
    </citation>
    <scope>NUCLEOTIDE SEQUENCE</scope>
    <source>
        <strain evidence="2">IMI 355082</strain>
    </source>
</reference>
<dbReference type="GO" id="GO:0001727">
    <property type="term" value="F:lipid kinase activity"/>
    <property type="evidence" value="ECO:0007669"/>
    <property type="project" value="TreeGrafter"/>
</dbReference>
<gene>
    <name evidence="2" type="ORF">N0V93_007469</name>
</gene>
<name>A0A9W8YSR5_9PEZI</name>
<dbReference type="InterPro" id="IPR016064">
    <property type="entry name" value="NAD/diacylglycerol_kinase_sf"/>
</dbReference>
<dbReference type="GO" id="GO:0005737">
    <property type="term" value="C:cytoplasm"/>
    <property type="evidence" value="ECO:0007669"/>
    <property type="project" value="TreeGrafter"/>
</dbReference>
<dbReference type="EMBL" id="JAPEVB010000004">
    <property type="protein sequence ID" value="KAJ4389996.1"/>
    <property type="molecule type" value="Genomic_DNA"/>
</dbReference>
<dbReference type="OrthoDB" id="3853857at2759"/>
<dbReference type="AlphaFoldDB" id="A0A9W8YSR5"/>
<evidence type="ECO:0000313" key="2">
    <source>
        <dbReference type="EMBL" id="KAJ4389996.1"/>
    </source>
</evidence>
<dbReference type="Gene3D" id="3.40.50.10330">
    <property type="entry name" value="Probable inorganic polyphosphate/atp-NAD kinase, domain 1"/>
    <property type="match status" value="1"/>
</dbReference>
<dbReference type="GO" id="GO:0046512">
    <property type="term" value="P:sphingosine biosynthetic process"/>
    <property type="evidence" value="ECO:0007669"/>
    <property type="project" value="TreeGrafter"/>
</dbReference>
<evidence type="ECO:0000259" key="1">
    <source>
        <dbReference type="PROSITE" id="PS50146"/>
    </source>
</evidence>
<dbReference type="Pfam" id="PF00781">
    <property type="entry name" value="DAGK_cat"/>
    <property type="match status" value="1"/>
</dbReference>
<dbReference type="PROSITE" id="PS50146">
    <property type="entry name" value="DAGK"/>
    <property type="match status" value="1"/>
</dbReference>
<dbReference type="Gene3D" id="2.60.200.40">
    <property type="match status" value="1"/>
</dbReference>
<organism evidence="2 3">
    <name type="scientific">Gnomoniopsis smithogilvyi</name>
    <dbReference type="NCBI Taxonomy" id="1191159"/>
    <lineage>
        <taxon>Eukaryota</taxon>
        <taxon>Fungi</taxon>
        <taxon>Dikarya</taxon>
        <taxon>Ascomycota</taxon>
        <taxon>Pezizomycotina</taxon>
        <taxon>Sordariomycetes</taxon>
        <taxon>Sordariomycetidae</taxon>
        <taxon>Diaporthales</taxon>
        <taxon>Gnomoniaceae</taxon>
        <taxon>Gnomoniopsis</taxon>
    </lineage>
</organism>
<comment type="caution">
    <text evidence="2">The sequence shown here is derived from an EMBL/GenBank/DDBJ whole genome shotgun (WGS) entry which is preliminary data.</text>
</comment>
<sequence>MQFDVSSEVLEGLNPLRLPEDAHITERDQEAVITWSTSGEQGKEEAIHERGIVLVAQLKSGEYLVLTLQQGQQDGEEPFLLSAFLASRLPQSLLDQYLVDDLPEYLKIDASSSLDVLVSVRSGTGLAETFFKVILQSLLAVLGLKGQEQHGTDGKSYTVTHTTDANTVKEFAKARWGSSDSPSYFANKSKTVILLSGDGGLVDLLNGTIPSASLPTIALIPLGTGNALFHSLHKPHYTASSKSPSHLVLALRALFKGRAAPLPTFQASFSSGSHLVDNDAPDALGLPVSELSGAIVASYGFHSQLVWESDTPAYRKHGDKRFGMVAAELLKEPHSYQATVETPAGRIGTEDVPFNYVLATMVSNLEKTFTISPASEPLDGQLRLVYFAGATGQRTMEIMTAAYGGGKHVDMDDVGYQAVEQVKVTILEADARWRKVCIDGTIVELPQGGTMLVKKSPESRIQVLVLEA</sequence>
<proteinExistence type="predicted"/>
<dbReference type="GO" id="GO:0016020">
    <property type="term" value="C:membrane"/>
    <property type="evidence" value="ECO:0007669"/>
    <property type="project" value="TreeGrafter"/>
</dbReference>
<accession>A0A9W8YSR5</accession>
<keyword evidence="3" id="KW-1185">Reference proteome</keyword>
<evidence type="ECO:0000313" key="3">
    <source>
        <dbReference type="Proteomes" id="UP001140453"/>
    </source>
</evidence>
<dbReference type="Proteomes" id="UP001140453">
    <property type="component" value="Unassembled WGS sequence"/>
</dbReference>